<evidence type="ECO:0000313" key="2">
    <source>
        <dbReference type="EMBL" id="VYS59120.1"/>
    </source>
</evidence>
<protein>
    <submittedName>
        <fullName evidence="2">Uncharacterized protein</fullName>
    </submittedName>
</protein>
<accession>A0A654FD47</accession>
<proteinExistence type="predicted"/>
<dbReference type="EMBL" id="CACRSJ010000106">
    <property type="protein sequence ID" value="VYS59120.1"/>
    <property type="molecule type" value="Genomic_DNA"/>
</dbReference>
<dbReference type="AlphaFoldDB" id="A0A654FD47"/>
<gene>
    <name evidence="2" type="ORF">AN1_LOCUS14562</name>
</gene>
<reference evidence="2 3" key="1">
    <citation type="submission" date="2019-11" db="EMBL/GenBank/DDBJ databases">
        <authorList>
            <person name="Jiao W.-B."/>
            <person name="Schneeberger K."/>
        </authorList>
    </citation>
    <scope>NUCLEOTIDE SEQUENCE [LARGE SCALE GENOMIC DNA]</scope>
    <source>
        <strain evidence="3">cv. An-1</strain>
    </source>
</reference>
<organism evidence="2 3">
    <name type="scientific">Arabidopsis thaliana</name>
    <name type="common">Mouse-ear cress</name>
    <dbReference type="NCBI Taxonomy" id="3702"/>
    <lineage>
        <taxon>Eukaryota</taxon>
        <taxon>Viridiplantae</taxon>
        <taxon>Streptophyta</taxon>
        <taxon>Embryophyta</taxon>
        <taxon>Tracheophyta</taxon>
        <taxon>Spermatophyta</taxon>
        <taxon>Magnoliopsida</taxon>
        <taxon>eudicotyledons</taxon>
        <taxon>Gunneridae</taxon>
        <taxon>Pentapetalae</taxon>
        <taxon>rosids</taxon>
        <taxon>malvids</taxon>
        <taxon>Brassicales</taxon>
        <taxon>Brassicaceae</taxon>
        <taxon>Camelineae</taxon>
        <taxon>Arabidopsis</taxon>
    </lineage>
</organism>
<name>A0A654FD47_ARATH</name>
<evidence type="ECO:0000313" key="3">
    <source>
        <dbReference type="Proteomes" id="UP000426265"/>
    </source>
</evidence>
<feature type="region of interest" description="Disordered" evidence="1">
    <location>
        <begin position="1"/>
        <end position="23"/>
    </location>
</feature>
<evidence type="ECO:0000256" key="1">
    <source>
        <dbReference type="SAM" id="MobiDB-lite"/>
    </source>
</evidence>
<dbReference type="Proteomes" id="UP000426265">
    <property type="component" value="Unassembled WGS sequence"/>
</dbReference>
<sequence length="89" mass="9472">MTWPTSGRTLAVRAGHGSSTRPSRPCLCHRGSLTLPTAGTLRAYHGHTAGSLRAHCGRTGAYYGHTGPNSGHTTGKVILKVRVITFFSR</sequence>